<sequence>MEKRLTLIVEKCSKNHVCPPVSVCPAMALEQDEYKAPTIDESKCICCGTCMEFCPKQALIIT</sequence>
<evidence type="ECO:0000256" key="1">
    <source>
        <dbReference type="ARBA" id="ARBA00022723"/>
    </source>
</evidence>
<gene>
    <name evidence="5" type="ORF">PUP29_00465</name>
</gene>
<evidence type="ECO:0000259" key="4">
    <source>
        <dbReference type="PROSITE" id="PS51379"/>
    </source>
</evidence>
<keyword evidence="1" id="KW-0479">Metal-binding</keyword>
<reference evidence="5" key="1">
    <citation type="submission" date="2023-02" db="EMBL/GenBank/DDBJ databases">
        <title>Gut commensal Christensenella minuta modulates host metabolism via a new class of secondary bile acids.</title>
        <authorList>
            <person name="Liu C."/>
        </authorList>
    </citation>
    <scope>NUCLEOTIDE SEQUENCE</scope>
    <source>
        <strain evidence="5">CA70</strain>
    </source>
</reference>
<evidence type="ECO:0000313" key="5">
    <source>
        <dbReference type="EMBL" id="XCC62443.1"/>
    </source>
</evidence>
<proteinExistence type="predicted"/>
<dbReference type="InterPro" id="IPR017896">
    <property type="entry name" value="4Fe4S_Fe-S-bd"/>
</dbReference>
<evidence type="ECO:0000256" key="2">
    <source>
        <dbReference type="ARBA" id="ARBA00023004"/>
    </source>
</evidence>
<keyword evidence="2" id="KW-0408">Iron</keyword>
<accession>A0AAU8A8K8</accession>
<dbReference type="Pfam" id="PF00037">
    <property type="entry name" value="Fer4"/>
    <property type="match status" value="1"/>
</dbReference>
<dbReference type="PROSITE" id="PS51379">
    <property type="entry name" value="4FE4S_FER_2"/>
    <property type="match status" value="1"/>
</dbReference>
<dbReference type="GO" id="GO:0046872">
    <property type="term" value="F:metal ion binding"/>
    <property type="evidence" value="ECO:0007669"/>
    <property type="project" value="UniProtKB-KW"/>
</dbReference>
<dbReference type="Gene3D" id="3.30.70.20">
    <property type="match status" value="1"/>
</dbReference>
<feature type="domain" description="4Fe-4S ferredoxin-type" evidence="4">
    <location>
        <begin position="35"/>
        <end position="62"/>
    </location>
</feature>
<dbReference type="GO" id="GO:0051536">
    <property type="term" value="F:iron-sulfur cluster binding"/>
    <property type="evidence" value="ECO:0007669"/>
    <property type="project" value="UniProtKB-KW"/>
</dbReference>
<dbReference type="InterPro" id="IPR017900">
    <property type="entry name" value="4Fe4S_Fe_S_CS"/>
</dbReference>
<name>A0AAU8A8K8_9FIRM</name>
<protein>
    <submittedName>
        <fullName evidence="5">4Fe-4S binding protein</fullName>
    </submittedName>
</protein>
<evidence type="ECO:0000256" key="3">
    <source>
        <dbReference type="ARBA" id="ARBA00023014"/>
    </source>
</evidence>
<keyword evidence="3" id="KW-0411">Iron-sulfur</keyword>
<organism evidence="5">
    <name type="scientific">Christensenella massiliensis</name>
    <dbReference type="NCBI Taxonomy" id="1805714"/>
    <lineage>
        <taxon>Bacteria</taxon>
        <taxon>Bacillati</taxon>
        <taxon>Bacillota</taxon>
        <taxon>Clostridia</taxon>
        <taxon>Christensenellales</taxon>
        <taxon>Christensenellaceae</taxon>
        <taxon>Christensenella</taxon>
    </lineage>
</organism>
<dbReference type="PROSITE" id="PS00198">
    <property type="entry name" value="4FE4S_FER_1"/>
    <property type="match status" value="1"/>
</dbReference>
<dbReference type="AlphaFoldDB" id="A0AAU8A8K8"/>
<dbReference type="SUPFAM" id="SSF54862">
    <property type="entry name" value="4Fe-4S ferredoxins"/>
    <property type="match status" value="1"/>
</dbReference>
<dbReference type="EMBL" id="CP117826">
    <property type="protein sequence ID" value="XCC62443.1"/>
    <property type="molecule type" value="Genomic_DNA"/>
</dbReference>
<dbReference type="RefSeq" id="WP_079547752.1">
    <property type="nucleotide sequence ID" value="NZ_CP117826.1"/>
</dbReference>